<organism evidence="1 2">
    <name type="scientific">Pristionchus entomophagus</name>
    <dbReference type="NCBI Taxonomy" id="358040"/>
    <lineage>
        <taxon>Eukaryota</taxon>
        <taxon>Metazoa</taxon>
        <taxon>Ecdysozoa</taxon>
        <taxon>Nematoda</taxon>
        <taxon>Chromadorea</taxon>
        <taxon>Rhabditida</taxon>
        <taxon>Rhabditina</taxon>
        <taxon>Diplogasteromorpha</taxon>
        <taxon>Diplogasteroidea</taxon>
        <taxon>Neodiplogasteridae</taxon>
        <taxon>Pristionchus</taxon>
    </lineage>
</organism>
<dbReference type="Proteomes" id="UP001432027">
    <property type="component" value="Unassembled WGS sequence"/>
</dbReference>
<feature type="non-terminal residue" evidence="1">
    <location>
        <position position="148"/>
    </location>
</feature>
<accession>A0AAV5TKC2</accession>
<name>A0AAV5TKC2_9BILA</name>
<gene>
    <name evidence="1" type="ORF">PENTCL1PPCAC_17033</name>
</gene>
<protein>
    <submittedName>
        <fullName evidence="1">Uncharacterized protein</fullName>
    </submittedName>
</protein>
<evidence type="ECO:0000313" key="1">
    <source>
        <dbReference type="EMBL" id="GMS94858.1"/>
    </source>
</evidence>
<keyword evidence="2" id="KW-1185">Reference proteome</keyword>
<sequence length="148" mass="16373">MDKLASNTGSNSNSHSVSSRARSRTVVILHVSQLNRVGEPIAILSNDRGEQASGEYRIHRVNDISHLLALGHLSHDQEVRHRSMRVVGDDSCDSVAEEHLDSIGVECTREVESRSLRPLRVRIERPDLDASQFVLLENLGRSDGLSEG</sequence>
<comment type="caution">
    <text evidence="1">The sequence shown here is derived from an EMBL/GenBank/DDBJ whole genome shotgun (WGS) entry which is preliminary data.</text>
</comment>
<proteinExistence type="predicted"/>
<reference evidence="1" key="1">
    <citation type="submission" date="2023-10" db="EMBL/GenBank/DDBJ databases">
        <title>Genome assembly of Pristionchus species.</title>
        <authorList>
            <person name="Yoshida K."/>
            <person name="Sommer R.J."/>
        </authorList>
    </citation>
    <scope>NUCLEOTIDE SEQUENCE</scope>
    <source>
        <strain evidence="1">RS0144</strain>
    </source>
</reference>
<dbReference type="AlphaFoldDB" id="A0AAV5TKC2"/>
<evidence type="ECO:0000313" key="2">
    <source>
        <dbReference type="Proteomes" id="UP001432027"/>
    </source>
</evidence>
<dbReference type="EMBL" id="BTSX01000004">
    <property type="protein sequence ID" value="GMS94858.1"/>
    <property type="molecule type" value="Genomic_DNA"/>
</dbReference>